<accession>A0A2S9YL21</accession>
<proteinExistence type="predicted"/>
<reference evidence="1 2" key="1">
    <citation type="submission" date="2018-03" db="EMBL/GenBank/DDBJ databases">
        <title>Draft Genome Sequences of the Obligatory Marine Myxobacteria Enhygromyxa salina SWB005.</title>
        <authorList>
            <person name="Poehlein A."/>
            <person name="Moghaddam J.A."/>
            <person name="Harms H."/>
            <person name="Alanjari M."/>
            <person name="Koenig G.M."/>
            <person name="Daniel R."/>
            <person name="Schaeberle T.F."/>
        </authorList>
    </citation>
    <scope>NUCLEOTIDE SEQUENCE [LARGE SCALE GENOMIC DNA]</scope>
    <source>
        <strain evidence="1 2">SWB005</strain>
    </source>
</reference>
<organism evidence="1 2">
    <name type="scientific">Enhygromyxa salina</name>
    <dbReference type="NCBI Taxonomy" id="215803"/>
    <lineage>
        <taxon>Bacteria</taxon>
        <taxon>Pseudomonadati</taxon>
        <taxon>Myxococcota</taxon>
        <taxon>Polyangia</taxon>
        <taxon>Nannocystales</taxon>
        <taxon>Nannocystaceae</taxon>
        <taxon>Enhygromyxa</taxon>
    </lineage>
</organism>
<dbReference type="AlphaFoldDB" id="A0A2S9YL21"/>
<sequence length="426" mass="43739">MQCGADMTNKVHHLLPAAILCFMAACGDDGPCLQDDKGECIAGETGAGTDPGFEGCAPHDQFEVGAELTCQGEGTGWLVTDVYGAGKQNPLTSCLAYEDPLNIPEFPTPDDCASVPLYQIPLGIPTPTACCTDDAAEESVVGTCELDCGFAACNAAIAAIRASADALVAPEPILEGAYDISKADLYAYADMLEAPLYLARCAEQVAENPDEIVELGLGGGASSPTKFGHIKDATLHLSCALDPEEPYASDPSAGACEEPTNIPASMAEQEAGGSIAAGAVTVSGPSAQITAAIHNASVSTRETLNRDMSVDFTLTAFEADVVDTSAGSFEFRNTHISLGGPASGTLEGEAVTFAPGTLRFVVNASVLVDGEALYGGLPAIAEFGNDTHATAIRGLDGSFHFVDATFVVGEYTAVLNTEPSVLAPVQ</sequence>
<comment type="caution">
    <text evidence="1">The sequence shown here is derived from an EMBL/GenBank/DDBJ whole genome shotgun (WGS) entry which is preliminary data.</text>
</comment>
<protein>
    <submittedName>
        <fullName evidence="1">Uncharacterized protein</fullName>
    </submittedName>
</protein>
<evidence type="ECO:0000313" key="2">
    <source>
        <dbReference type="Proteomes" id="UP000237968"/>
    </source>
</evidence>
<dbReference type="EMBL" id="PVNK01000005">
    <property type="protein sequence ID" value="PRQ05817.1"/>
    <property type="molecule type" value="Genomic_DNA"/>
</dbReference>
<evidence type="ECO:0000313" key="1">
    <source>
        <dbReference type="EMBL" id="PRQ05817.1"/>
    </source>
</evidence>
<name>A0A2S9YL21_9BACT</name>
<gene>
    <name evidence="1" type="ORF">ENSA5_01370</name>
</gene>
<keyword evidence="2" id="KW-1185">Reference proteome</keyword>
<dbReference type="Proteomes" id="UP000237968">
    <property type="component" value="Unassembled WGS sequence"/>
</dbReference>